<dbReference type="Pfam" id="PF03446">
    <property type="entry name" value="NAD_binding_2"/>
    <property type="match status" value="1"/>
</dbReference>
<dbReference type="SUPFAM" id="SSF48179">
    <property type="entry name" value="6-phosphogluconate dehydrogenase C-terminal domain-like"/>
    <property type="match status" value="1"/>
</dbReference>
<evidence type="ECO:0000313" key="7">
    <source>
        <dbReference type="EMBL" id="KAE8128392.1"/>
    </source>
</evidence>
<dbReference type="EMBL" id="QDAG01000005">
    <property type="protein sequence ID" value="KAE8128392.1"/>
    <property type="molecule type" value="Genomic_DNA"/>
</dbReference>
<feature type="active site" evidence="4">
    <location>
        <position position="158"/>
    </location>
</feature>
<dbReference type="InterPro" id="IPR015815">
    <property type="entry name" value="HIBADH-related"/>
</dbReference>
<proteinExistence type="inferred from homology"/>
<comment type="caution">
    <text evidence="7">The sequence shown here is derived from an EMBL/GenBank/DDBJ whole genome shotgun (WGS) entry which is preliminary data.</text>
</comment>
<dbReference type="Gene3D" id="3.40.50.720">
    <property type="entry name" value="NAD(P)-binding Rossmann-like Domain"/>
    <property type="match status" value="1"/>
</dbReference>
<evidence type="ECO:0000313" key="8">
    <source>
        <dbReference type="Proteomes" id="UP000325415"/>
    </source>
</evidence>
<dbReference type="InterPro" id="IPR051265">
    <property type="entry name" value="HIBADH-related_NP60_sf"/>
</dbReference>
<sequence length="278" mass="29854">MGSGIARSLARGGLSVTAWNRTIARAEPLKKDGVLVEPDLHTALVHAEAVIIALYDADSVLDVLERSASYTPSNTIWIQTATIGVEGTKRVADLAERDGLRVIETMMMGSKDQAAVGHLTLIGGGDPALFEQAKPVLDAMSFKLVHCGPQLGDGTAVKLVCNLWLACITAAASQSIKLLEHQHVDPRLFLEVIDGATTDSPYAHIKGMKAITHDFSPQFEVLALRKDLGLVGSVMESVGFRTDLLSTVTNLYDESISHEQGHEDISVVSQTFDEDSAH</sequence>
<dbReference type="GO" id="GO:0050661">
    <property type="term" value="F:NADP binding"/>
    <property type="evidence" value="ECO:0007669"/>
    <property type="project" value="InterPro"/>
</dbReference>
<feature type="domain" description="3-hydroxyisobutyrate dehydrogenase-like NAD-binding" evidence="6">
    <location>
        <begin position="152"/>
        <end position="268"/>
    </location>
</feature>
<evidence type="ECO:0000259" key="6">
    <source>
        <dbReference type="Pfam" id="PF14833"/>
    </source>
</evidence>
<dbReference type="SUPFAM" id="SSF51735">
    <property type="entry name" value="NAD(P)-binding Rossmann-fold domains"/>
    <property type="match status" value="1"/>
</dbReference>
<dbReference type="InterPro" id="IPR029154">
    <property type="entry name" value="HIBADH-like_NADP-bd"/>
</dbReference>
<dbReference type="GO" id="GO:0016491">
    <property type="term" value="F:oxidoreductase activity"/>
    <property type="evidence" value="ECO:0007669"/>
    <property type="project" value="UniProtKB-KW"/>
</dbReference>
<dbReference type="PIRSF" id="PIRSF000103">
    <property type="entry name" value="HIBADH"/>
    <property type="match status" value="1"/>
</dbReference>
<evidence type="ECO:0000256" key="4">
    <source>
        <dbReference type="PIRSR" id="PIRSR000103-1"/>
    </source>
</evidence>
<dbReference type="InterPro" id="IPR006115">
    <property type="entry name" value="6PGDH_NADP-bd"/>
</dbReference>
<dbReference type="GO" id="GO:0051287">
    <property type="term" value="F:NAD binding"/>
    <property type="evidence" value="ECO:0007669"/>
    <property type="project" value="InterPro"/>
</dbReference>
<keyword evidence="3" id="KW-0520">NAD</keyword>
<comment type="similarity">
    <text evidence="1">Belongs to the HIBADH-related family.</text>
</comment>
<dbReference type="PANTHER" id="PTHR43580">
    <property type="entry name" value="OXIDOREDUCTASE GLYR1-RELATED"/>
    <property type="match status" value="1"/>
</dbReference>
<dbReference type="InterPro" id="IPR008927">
    <property type="entry name" value="6-PGluconate_DH-like_C_sf"/>
</dbReference>
<organism evidence="7 8">
    <name type="scientific">Bifidobacterium tibiigranuli</name>
    <dbReference type="NCBI Taxonomy" id="2172043"/>
    <lineage>
        <taxon>Bacteria</taxon>
        <taxon>Bacillati</taxon>
        <taxon>Actinomycetota</taxon>
        <taxon>Actinomycetes</taxon>
        <taxon>Bifidobacteriales</taxon>
        <taxon>Bifidobacteriaceae</taxon>
        <taxon>Bifidobacterium</taxon>
    </lineage>
</organism>
<dbReference type="InterPro" id="IPR036291">
    <property type="entry name" value="NAD(P)-bd_dom_sf"/>
</dbReference>
<dbReference type="AlphaFoldDB" id="A0A5N6S1V9"/>
<name>A0A5N6S1V9_9BIFI</name>
<gene>
    <name evidence="7" type="ORF">DDE84_05755</name>
</gene>
<accession>A0A5N6S1V9</accession>
<keyword evidence="8" id="KW-1185">Reference proteome</keyword>
<evidence type="ECO:0000259" key="5">
    <source>
        <dbReference type="Pfam" id="PF03446"/>
    </source>
</evidence>
<evidence type="ECO:0000256" key="3">
    <source>
        <dbReference type="ARBA" id="ARBA00023027"/>
    </source>
</evidence>
<keyword evidence="2" id="KW-0560">Oxidoreductase</keyword>
<feature type="domain" description="6-phosphogluconate dehydrogenase NADP-binding" evidence="5">
    <location>
        <begin position="1"/>
        <end position="148"/>
    </location>
</feature>
<reference evidence="7 8" key="1">
    <citation type="submission" date="2018-04" db="EMBL/GenBank/DDBJ databases">
        <authorList>
            <person name="Eckel V.P."/>
            <person name="Vogel R.F."/>
        </authorList>
    </citation>
    <scope>NUCLEOTIDE SEQUENCE [LARGE SCALE GENOMIC DNA]</scope>
    <source>
        <strain evidence="8">TMW 2.1764</strain>
    </source>
</reference>
<evidence type="ECO:0000256" key="1">
    <source>
        <dbReference type="ARBA" id="ARBA00009080"/>
    </source>
</evidence>
<dbReference type="Gene3D" id="1.10.1040.10">
    <property type="entry name" value="N-(1-d-carboxylethyl)-l-norvaline Dehydrogenase, domain 2"/>
    <property type="match status" value="1"/>
</dbReference>
<dbReference type="Proteomes" id="UP000325415">
    <property type="component" value="Unassembled WGS sequence"/>
</dbReference>
<dbReference type="PANTHER" id="PTHR43580:SF2">
    <property type="entry name" value="CYTOKINE-LIKE NUCLEAR FACTOR N-PAC"/>
    <property type="match status" value="1"/>
</dbReference>
<evidence type="ECO:0000256" key="2">
    <source>
        <dbReference type="ARBA" id="ARBA00023002"/>
    </source>
</evidence>
<protein>
    <submittedName>
        <fullName evidence="7">NAD(P)-dependent oxidoreductase</fullName>
    </submittedName>
</protein>
<dbReference type="Pfam" id="PF14833">
    <property type="entry name" value="NAD_binding_11"/>
    <property type="match status" value="1"/>
</dbReference>
<dbReference type="InterPro" id="IPR013328">
    <property type="entry name" value="6PGD_dom2"/>
</dbReference>